<evidence type="ECO:0000256" key="1">
    <source>
        <dbReference type="ARBA" id="ARBA00004370"/>
    </source>
</evidence>
<dbReference type="GO" id="GO:0016491">
    <property type="term" value="F:oxidoreductase activity"/>
    <property type="evidence" value="ECO:0007669"/>
    <property type="project" value="InterPro"/>
</dbReference>
<name>A0A382HSA5_9ZZZZ</name>
<feature type="transmembrane region" description="Helical" evidence="5">
    <location>
        <begin position="244"/>
        <end position="261"/>
    </location>
</feature>
<dbReference type="GO" id="GO:0005506">
    <property type="term" value="F:iron ion binding"/>
    <property type="evidence" value="ECO:0007669"/>
    <property type="project" value="InterPro"/>
</dbReference>
<dbReference type="GO" id="GO:0016020">
    <property type="term" value="C:membrane"/>
    <property type="evidence" value="ECO:0007669"/>
    <property type="project" value="UniProtKB-SubCell"/>
</dbReference>
<protein>
    <recommendedName>
        <fullName evidence="6">Fatty acid hydroxylase domain-containing protein</fullName>
    </recommendedName>
</protein>
<dbReference type="PANTHER" id="PTHR11863">
    <property type="entry name" value="STEROL DESATURASE"/>
    <property type="match status" value="1"/>
</dbReference>
<reference evidence="7" key="1">
    <citation type="submission" date="2018-05" db="EMBL/GenBank/DDBJ databases">
        <authorList>
            <person name="Lanie J.A."/>
            <person name="Ng W.-L."/>
            <person name="Kazmierczak K.M."/>
            <person name="Andrzejewski T.M."/>
            <person name="Davidsen T.M."/>
            <person name="Wayne K.J."/>
            <person name="Tettelin H."/>
            <person name="Glass J.I."/>
            <person name="Rusch D."/>
            <person name="Podicherti R."/>
            <person name="Tsui H.-C.T."/>
            <person name="Winkler M.E."/>
        </authorList>
    </citation>
    <scope>NUCLEOTIDE SEQUENCE</scope>
</reference>
<dbReference type="GO" id="GO:0008610">
    <property type="term" value="P:lipid biosynthetic process"/>
    <property type="evidence" value="ECO:0007669"/>
    <property type="project" value="InterPro"/>
</dbReference>
<keyword evidence="2 5" id="KW-0812">Transmembrane</keyword>
<evidence type="ECO:0000256" key="4">
    <source>
        <dbReference type="ARBA" id="ARBA00023136"/>
    </source>
</evidence>
<evidence type="ECO:0000259" key="6">
    <source>
        <dbReference type="Pfam" id="PF04116"/>
    </source>
</evidence>
<dbReference type="Pfam" id="PF04116">
    <property type="entry name" value="FA_hydroxylase"/>
    <property type="match status" value="1"/>
</dbReference>
<accession>A0A382HSA5</accession>
<evidence type="ECO:0000313" key="7">
    <source>
        <dbReference type="EMBL" id="SVB89817.1"/>
    </source>
</evidence>
<keyword evidence="4 5" id="KW-0472">Membrane</keyword>
<evidence type="ECO:0000256" key="3">
    <source>
        <dbReference type="ARBA" id="ARBA00022989"/>
    </source>
</evidence>
<comment type="subcellular location">
    <subcellularLocation>
        <location evidence="1">Membrane</location>
    </subcellularLocation>
</comment>
<gene>
    <name evidence="7" type="ORF">METZ01_LOCUS242671</name>
</gene>
<feature type="transmembrane region" description="Helical" evidence="5">
    <location>
        <begin position="215"/>
        <end position="238"/>
    </location>
</feature>
<feature type="transmembrane region" description="Helical" evidence="5">
    <location>
        <begin position="59"/>
        <end position="77"/>
    </location>
</feature>
<proteinExistence type="predicted"/>
<dbReference type="AlphaFoldDB" id="A0A382HSA5"/>
<sequence>MAEILSGKSPFKEEVEYFLQDSGIKESTAEILGPFSDITNQISSAVWEAIFPSATTNSLYWPLLVLTLLISAAFWVFRGQRGAKDVYGREKPMSFLEYLLPKKIYTHQSARVDIWLYLLDRGLMPIWVIVFLGSAAPFFERSTISSMQFIFGNTPALEQTITWRLIYGLVTILIVDVIFFYTHLMMHRTKIGWAIHKVHHSAQVLTPLTRMRENFIIAPVWALGPAIGLSISGGIFAYLFNDSIVQITILNTGIFSFLYALNGNFRHYHVSFRYPRWLEYWLQSPGMHHTHHSYLRKHWDSNLGLVTSIWDRLHGTLYIADKYEETPWGLPSEDQAKYTTLKDNLVTPFKEINSIFQEKFNRDDVKKLSQIDKIRG</sequence>
<feature type="transmembrane region" description="Helical" evidence="5">
    <location>
        <begin position="161"/>
        <end position="181"/>
    </location>
</feature>
<feature type="transmembrane region" description="Helical" evidence="5">
    <location>
        <begin position="114"/>
        <end position="139"/>
    </location>
</feature>
<evidence type="ECO:0000256" key="2">
    <source>
        <dbReference type="ARBA" id="ARBA00022692"/>
    </source>
</evidence>
<evidence type="ECO:0000256" key="5">
    <source>
        <dbReference type="SAM" id="Phobius"/>
    </source>
</evidence>
<dbReference type="InterPro" id="IPR050307">
    <property type="entry name" value="Sterol_Desaturase_Related"/>
</dbReference>
<keyword evidence="3 5" id="KW-1133">Transmembrane helix</keyword>
<dbReference type="InterPro" id="IPR006694">
    <property type="entry name" value="Fatty_acid_hydroxylase"/>
</dbReference>
<dbReference type="EMBL" id="UINC01062829">
    <property type="protein sequence ID" value="SVB89817.1"/>
    <property type="molecule type" value="Genomic_DNA"/>
</dbReference>
<feature type="domain" description="Fatty acid hydroxylase" evidence="6">
    <location>
        <begin position="169"/>
        <end position="316"/>
    </location>
</feature>
<organism evidence="7">
    <name type="scientific">marine metagenome</name>
    <dbReference type="NCBI Taxonomy" id="408172"/>
    <lineage>
        <taxon>unclassified sequences</taxon>
        <taxon>metagenomes</taxon>
        <taxon>ecological metagenomes</taxon>
    </lineage>
</organism>